<protein>
    <submittedName>
        <fullName evidence="1">Uncharacterized protein</fullName>
    </submittedName>
</protein>
<gene>
    <name evidence="1" type="ORF">KK488_18800</name>
</gene>
<comment type="caution">
    <text evidence="1">The sequence shown here is derived from an EMBL/GenBank/DDBJ whole genome shotgun (WGS) entry which is preliminary data.</text>
</comment>
<dbReference type="AlphaFoldDB" id="A0A9X1IT67"/>
<accession>A0A9X1IT67</accession>
<proteinExistence type="predicted"/>
<evidence type="ECO:0000313" key="2">
    <source>
        <dbReference type="Proteomes" id="UP001138757"/>
    </source>
</evidence>
<dbReference type="InterPro" id="IPR036590">
    <property type="entry name" value="SRAP-like"/>
</dbReference>
<sequence length="270" mass="29273">MMREIVVTPHVDLSAGAEVEADFAAAHPVSLADRLARRFLDKPRQVRQHATSSMFPPRPTQLALPFGNGAPNPRDAAMPLTSLFREARRIEPVLSYERAPLDQLIPDTAPPPDAPCDALVLPGGIGLVLYDGAGGSLTFDWMQWGEAANPVPVGQKVDATVCAMELVKGARAVRKLARHRCVVPLTRYSVPVRDRDVWSHLWMSPAPGHFACVAGVWAAAPGERARFALVMDGGEPTAPLLLSERDLLIWLRSPIKDALARIARHASSPS</sequence>
<reference evidence="1" key="1">
    <citation type="submission" date="2021-05" db="EMBL/GenBank/DDBJ databases">
        <title>Genome of Sphingobium sp. strain.</title>
        <authorList>
            <person name="Fan R."/>
        </authorList>
    </citation>
    <scope>NUCLEOTIDE SEQUENCE</scope>
    <source>
        <strain evidence="1">H33</strain>
    </source>
</reference>
<dbReference type="Proteomes" id="UP001138757">
    <property type="component" value="Unassembled WGS sequence"/>
</dbReference>
<name>A0A9X1IT67_9SPHN</name>
<dbReference type="RefSeq" id="WP_214625260.1">
    <property type="nucleotide sequence ID" value="NZ_JAHGAW010000014.1"/>
</dbReference>
<keyword evidence="2" id="KW-1185">Reference proteome</keyword>
<dbReference type="EMBL" id="JAHGAW010000014">
    <property type="protein sequence ID" value="MBT2189000.1"/>
    <property type="molecule type" value="Genomic_DNA"/>
</dbReference>
<organism evidence="1 2">
    <name type="scientific">Sphingobium nicotianae</name>
    <dbReference type="NCBI Taxonomy" id="2782607"/>
    <lineage>
        <taxon>Bacteria</taxon>
        <taxon>Pseudomonadati</taxon>
        <taxon>Pseudomonadota</taxon>
        <taxon>Alphaproteobacteria</taxon>
        <taxon>Sphingomonadales</taxon>
        <taxon>Sphingomonadaceae</taxon>
        <taxon>Sphingobium</taxon>
    </lineage>
</organism>
<evidence type="ECO:0000313" key="1">
    <source>
        <dbReference type="EMBL" id="MBT2189000.1"/>
    </source>
</evidence>
<dbReference type="SUPFAM" id="SSF143081">
    <property type="entry name" value="BB1717-like"/>
    <property type="match status" value="1"/>
</dbReference>